<sequence length="428" mass="48769">MSSETETEVYFSPPGVRDSDTEESTEDHDESPETQGTEMSGQMIGRKRTASEMEDDASAVADSYENQGTRQGSEVVYTNEPDPPVYTVICPLTPRRKRILEEENEDVTILRVYPEQLSYLAIDFAVKPGSSWDSLKRYKNAQLSERVGPQFTLGSFAYVNRHLPPQPAPSEDASEEEKLEYDKANFWVALVSEIKAEDQATVFARVFWLYWPDELPMGRQPYHGKRELVMSNHVDIIEAQTLTWTAEISHWNESDDSNKTQLGETYWRQTLDINKAAGDPRALSKLRKFCICGGYDNPELEMYQCLGCRTWNHEACLITAMEQRAWERFKKGTLTNESQEKGENGTSSRKPSKMTKRAFKLKLKGKKPWAGKLEGKISRVDKLGVDEFIHAATIRQLVPQGKDKINGPFGPVVWSMEMNCLRCNRPLN</sequence>
<feature type="region of interest" description="Disordered" evidence="1">
    <location>
        <begin position="1"/>
        <end position="81"/>
    </location>
</feature>
<name>A0A0D2CH39_9EURO</name>
<dbReference type="HOGENOM" id="CLU_050231_0_0_1"/>
<dbReference type="AlphaFoldDB" id="A0A0D2CH39"/>
<dbReference type="InterPro" id="IPR011011">
    <property type="entry name" value="Znf_FYVE_PHD"/>
</dbReference>
<dbReference type="STRING" id="569365.A0A0D2CH39"/>
<accession>A0A0D2CH39</accession>
<dbReference type="PANTHER" id="PTHR46364">
    <property type="entry name" value="OS08G0421900 PROTEIN"/>
    <property type="match status" value="1"/>
</dbReference>
<dbReference type="EMBL" id="KN847046">
    <property type="protein sequence ID" value="KIW22894.1"/>
    <property type="molecule type" value="Genomic_DNA"/>
</dbReference>
<feature type="domain" description="BAH" evidence="2">
    <location>
        <begin position="166"/>
        <end position="282"/>
    </location>
</feature>
<dbReference type="InterPro" id="IPR043151">
    <property type="entry name" value="BAH_sf"/>
</dbReference>
<evidence type="ECO:0000259" key="2">
    <source>
        <dbReference type="PROSITE" id="PS51038"/>
    </source>
</evidence>
<proteinExistence type="predicted"/>
<dbReference type="PROSITE" id="PS51038">
    <property type="entry name" value="BAH"/>
    <property type="match status" value="1"/>
</dbReference>
<keyword evidence="4" id="KW-1185">Reference proteome</keyword>
<dbReference type="Gene3D" id="3.30.40.10">
    <property type="entry name" value="Zinc/RING finger domain, C3HC4 (zinc finger)"/>
    <property type="match status" value="1"/>
</dbReference>
<feature type="compositionally biased region" description="Acidic residues" evidence="1">
    <location>
        <begin position="20"/>
        <end position="32"/>
    </location>
</feature>
<reference evidence="3 4" key="1">
    <citation type="submission" date="2015-01" db="EMBL/GenBank/DDBJ databases">
        <title>The Genome Sequence of Cladophialophora immunda CBS83496.</title>
        <authorList>
            <consortium name="The Broad Institute Genomics Platform"/>
            <person name="Cuomo C."/>
            <person name="de Hoog S."/>
            <person name="Gorbushina A."/>
            <person name="Stielow B."/>
            <person name="Teixiera M."/>
            <person name="Abouelleil A."/>
            <person name="Chapman S.B."/>
            <person name="Priest M."/>
            <person name="Young S.K."/>
            <person name="Wortman J."/>
            <person name="Nusbaum C."/>
            <person name="Birren B."/>
        </authorList>
    </citation>
    <scope>NUCLEOTIDE SEQUENCE [LARGE SCALE GENOMIC DNA]</scope>
    <source>
        <strain evidence="3 4">CBS 83496</strain>
    </source>
</reference>
<dbReference type="GeneID" id="27350336"/>
<dbReference type="InterPro" id="IPR013083">
    <property type="entry name" value="Znf_RING/FYVE/PHD"/>
</dbReference>
<gene>
    <name evidence="3" type="ORF">PV07_11142</name>
</gene>
<dbReference type="SUPFAM" id="SSF57903">
    <property type="entry name" value="FYVE/PHD zinc finger"/>
    <property type="match status" value="1"/>
</dbReference>
<dbReference type="GO" id="GO:0003682">
    <property type="term" value="F:chromatin binding"/>
    <property type="evidence" value="ECO:0007669"/>
    <property type="project" value="InterPro"/>
</dbReference>
<dbReference type="InterPro" id="IPR001025">
    <property type="entry name" value="BAH_dom"/>
</dbReference>
<dbReference type="Gene3D" id="2.30.30.490">
    <property type="match status" value="1"/>
</dbReference>
<dbReference type="Proteomes" id="UP000054466">
    <property type="component" value="Unassembled WGS sequence"/>
</dbReference>
<protein>
    <recommendedName>
        <fullName evidence="2">BAH domain-containing protein</fullName>
    </recommendedName>
</protein>
<dbReference type="RefSeq" id="XP_016243110.1">
    <property type="nucleotide sequence ID" value="XM_016398548.1"/>
</dbReference>
<evidence type="ECO:0000313" key="3">
    <source>
        <dbReference type="EMBL" id="KIW22894.1"/>
    </source>
</evidence>
<feature type="region of interest" description="Disordered" evidence="1">
    <location>
        <begin position="332"/>
        <end position="355"/>
    </location>
</feature>
<evidence type="ECO:0000256" key="1">
    <source>
        <dbReference type="SAM" id="MobiDB-lite"/>
    </source>
</evidence>
<dbReference type="OrthoDB" id="10259622at2759"/>
<dbReference type="VEuPathDB" id="FungiDB:PV07_11142"/>
<organism evidence="3 4">
    <name type="scientific">Cladophialophora immunda</name>
    <dbReference type="NCBI Taxonomy" id="569365"/>
    <lineage>
        <taxon>Eukaryota</taxon>
        <taxon>Fungi</taxon>
        <taxon>Dikarya</taxon>
        <taxon>Ascomycota</taxon>
        <taxon>Pezizomycotina</taxon>
        <taxon>Eurotiomycetes</taxon>
        <taxon>Chaetothyriomycetidae</taxon>
        <taxon>Chaetothyriales</taxon>
        <taxon>Herpotrichiellaceae</taxon>
        <taxon>Cladophialophora</taxon>
    </lineage>
</organism>
<dbReference type="CDD" id="cd04370">
    <property type="entry name" value="BAH"/>
    <property type="match status" value="1"/>
</dbReference>
<evidence type="ECO:0000313" key="4">
    <source>
        <dbReference type="Proteomes" id="UP000054466"/>
    </source>
</evidence>